<dbReference type="PANTHER" id="PTHR12526:SF510">
    <property type="entry name" value="D-INOSITOL 3-PHOSPHATE GLYCOSYLTRANSFERASE"/>
    <property type="match status" value="1"/>
</dbReference>
<dbReference type="Gene3D" id="3.40.50.2000">
    <property type="entry name" value="Glycogen Phosphorylase B"/>
    <property type="match status" value="2"/>
</dbReference>
<reference evidence="6" key="1">
    <citation type="journal article" date="2019" name="Int. J. Syst. Evol. Microbiol.">
        <title>The Global Catalogue of Microorganisms (GCM) 10K type strain sequencing project: providing services to taxonomists for standard genome sequencing and annotation.</title>
        <authorList>
            <consortium name="The Broad Institute Genomics Platform"/>
            <consortium name="The Broad Institute Genome Sequencing Center for Infectious Disease"/>
            <person name="Wu L."/>
            <person name="Ma J."/>
        </authorList>
    </citation>
    <scope>NUCLEOTIDE SEQUENCE [LARGE SCALE GENOMIC DNA]</scope>
    <source>
        <strain evidence="6">CCTCC AB 2017081</strain>
    </source>
</reference>
<dbReference type="EC" id="2.4.-.-" evidence="5"/>
<dbReference type="SUPFAM" id="SSF53756">
    <property type="entry name" value="UDP-Glycosyltransferase/glycogen phosphorylase"/>
    <property type="match status" value="1"/>
</dbReference>
<comment type="caution">
    <text evidence="5">The sequence shown here is derived from an EMBL/GenBank/DDBJ whole genome shotgun (WGS) entry which is preliminary data.</text>
</comment>
<dbReference type="InterPro" id="IPR001296">
    <property type="entry name" value="Glyco_trans_1"/>
</dbReference>
<keyword evidence="1 5" id="KW-0328">Glycosyltransferase</keyword>
<evidence type="ECO:0000259" key="3">
    <source>
        <dbReference type="Pfam" id="PF00534"/>
    </source>
</evidence>
<evidence type="ECO:0000313" key="5">
    <source>
        <dbReference type="EMBL" id="MFC3832365.1"/>
    </source>
</evidence>
<organism evidence="5 6">
    <name type="scientific">Deinococcus rufus</name>
    <dbReference type="NCBI Taxonomy" id="2136097"/>
    <lineage>
        <taxon>Bacteria</taxon>
        <taxon>Thermotogati</taxon>
        <taxon>Deinococcota</taxon>
        <taxon>Deinococci</taxon>
        <taxon>Deinococcales</taxon>
        <taxon>Deinococcaceae</taxon>
        <taxon>Deinococcus</taxon>
    </lineage>
</organism>
<sequence length="375" mass="40069">MKLLYVVTGTNLAGAEMQVLQLARGMRGRGHDVQILSLAPEGPVAALARDAGVPVHALGVRGPAGLLRAVSGVARHSADVRPDVLHSHLIHANLVARVGRALRPVPVLISTGHSVREGGRWSLPAYRVTDRLSDLTTNVSARAVEQYRARKAVPPDKLRCVPNGLDLAAFDMAAGDRPADRMDGTFRFIAVGRFEEAKDYPTMLDAFAQVVAAAPHARLDIVGEGRGLEAARARVAALTLGNAVTFLGARHDVPALLRGADAYLMSSAWEGLPMVLLEAGAARLPVVATDVGSVADAVQDGRSGVLVPPGDPAALARAALHVLHLDAAPRRHMGDLGRAHVERHYGLESVLNEWEGIYRGLLARRAIRTRRWRKT</sequence>
<dbReference type="Pfam" id="PF13439">
    <property type="entry name" value="Glyco_transf_4"/>
    <property type="match status" value="1"/>
</dbReference>
<dbReference type="Proteomes" id="UP001595803">
    <property type="component" value="Unassembled WGS sequence"/>
</dbReference>
<keyword evidence="6" id="KW-1185">Reference proteome</keyword>
<gene>
    <name evidence="5" type="ORF">ACFOSB_05800</name>
</gene>
<dbReference type="Pfam" id="PF00534">
    <property type="entry name" value="Glycos_transf_1"/>
    <property type="match status" value="1"/>
</dbReference>
<evidence type="ECO:0000259" key="4">
    <source>
        <dbReference type="Pfam" id="PF13439"/>
    </source>
</evidence>
<dbReference type="InterPro" id="IPR028098">
    <property type="entry name" value="Glyco_trans_4-like_N"/>
</dbReference>
<feature type="domain" description="Glycosyl transferase family 1" evidence="3">
    <location>
        <begin position="185"/>
        <end position="334"/>
    </location>
</feature>
<proteinExistence type="predicted"/>
<dbReference type="GO" id="GO:0016757">
    <property type="term" value="F:glycosyltransferase activity"/>
    <property type="evidence" value="ECO:0007669"/>
    <property type="project" value="UniProtKB-KW"/>
</dbReference>
<name>A0ABV7Z6S3_9DEIO</name>
<dbReference type="EMBL" id="JBHRZG010000006">
    <property type="protein sequence ID" value="MFC3832365.1"/>
    <property type="molecule type" value="Genomic_DNA"/>
</dbReference>
<evidence type="ECO:0000256" key="1">
    <source>
        <dbReference type="ARBA" id="ARBA00022676"/>
    </source>
</evidence>
<evidence type="ECO:0000256" key="2">
    <source>
        <dbReference type="ARBA" id="ARBA00022679"/>
    </source>
</evidence>
<accession>A0ABV7Z6S3</accession>
<protein>
    <submittedName>
        <fullName evidence="5">Glycosyltransferase</fullName>
        <ecNumber evidence="5">2.4.-.-</ecNumber>
    </submittedName>
</protein>
<dbReference type="RefSeq" id="WP_322474226.1">
    <property type="nucleotide sequence ID" value="NZ_JBHRZG010000006.1"/>
</dbReference>
<keyword evidence="2 5" id="KW-0808">Transferase</keyword>
<feature type="domain" description="Glycosyltransferase subfamily 4-like N-terminal" evidence="4">
    <location>
        <begin position="14"/>
        <end position="168"/>
    </location>
</feature>
<evidence type="ECO:0000313" key="6">
    <source>
        <dbReference type="Proteomes" id="UP001595803"/>
    </source>
</evidence>
<dbReference type="PANTHER" id="PTHR12526">
    <property type="entry name" value="GLYCOSYLTRANSFERASE"/>
    <property type="match status" value="1"/>
</dbReference>